<dbReference type="PROSITE" id="PS50111">
    <property type="entry name" value="CHEMOTAXIS_TRANSDUC_2"/>
    <property type="match status" value="1"/>
</dbReference>
<dbReference type="Proteomes" id="UP000574276">
    <property type="component" value="Unassembled WGS sequence"/>
</dbReference>
<name>A0A839K3B5_9FIRM</name>
<keyword evidence="2" id="KW-1003">Cell membrane</keyword>
<evidence type="ECO:0000256" key="7">
    <source>
        <dbReference type="ARBA" id="ARBA00023224"/>
    </source>
</evidence>
<keyword evidence="5 9" id="KW-1133">Transmembrane helix</keyword>
<reference evidence="11 12" key="1">
    <citation type="submission" date="2020-07" db="EMBL/GenBank/DDBJ databases">
        <title>Characterization and genome sequencing of isolate MD1, a novel member within the family Lachnospiraceae.</title>
        <authorList>
            <person name="Rettenmaier R."/>
            <person name="Di Bello L."/>
            <person name="Zinser C."/>
            <person name="Scheitz K."/>
            <person name="Liebl W."/>
            <person name="Zverlov V."/>
        </authorList>
    </citation>
    <scope>NUCLEOTIDE SEQUENCE [LARGE SCALE GENOMIC DNA]</scope>
    <source>
        <strain evidence="11 12">MD1</strain>
    </source>
</reference>
<keyword evidence="7 8" id="KW-0807">Transducer</keyword>
<evidence type="ECO:0000259" key="10">
    <source>
        <dbReference type="PROSITE" id="PS50111"/>
    </source>
</evidence>
<keyword evidence="4 9" id="KW-0812">Transmembrane</keyword>
<evidence type="ECO:0000256" key="6">
    <source>
        <dbReference type="ARBA" id="ARBA00023136"/>
    </source>
</evidence>
<dbReference type="Gene3D" id="6.10.340.10">
    <property type="match status" value="1"/>
</dbReference>
<proteinExistence type="predicted"/>
<evidence type="ECO:0000256" key="1">
    <source>
        <dbReference type="ARBA" id="ARBA00004651"/>
    </source>
</evidence>
<dbReference type="SUPFAM" id="SSF58104">
    <property type="entry name" value="Methyl-accepting chemotaxis protein (MCP) signaling domain"/>
    <property type="match status" value="1"/>
</dbReference>
<keyword evidence="3" id="KW-0145">Chemotaxis</keyword>
<protein>
    <submittedName>
        <fullName evidence="11">Methyl-accepting chemotaxis protein</fullName>
    </submittedName>
</protein>
<gene>
    <name evidence="11" type="ORF">H0486_13340</name>
</gene>
<evidence type="ECO:0000256" key="4">
    <source>
        <dbReference type="ARBA" id="ARBA00022692"/>
    </source>
</evidence>
<dbReference type="Pfam" id="PF02743">
    <property type="entry name" value="dCache_1"/>
    <property type="match status" value="1"/>
</dbReference>
<evidence type="ECO:0000256" key="8">
    <source>
        <dbReference type="PROSITE-ProRule" id="PRU00284"/>
    </source>
</evidence>
<dbReference type="PANTHER" id="PTHR32089">
    <property type="entry name" value="METHYL-ACCEPTING CHEMOTAXIS PROTEIN MCPB"/>
    <property type="match status" value="1"/>
</dbReference>
<feature type="transmembrane region" description="Helical" evidence="9">
    <location>
        <begin position="48"/>
        <end position="70"/>
    </location>
</feature>
<dbReference type="Gene3D" id="3.30.450.20">
    <property type="entry name" value="PAS domain"/>
    <property type="match status" value="1"/>
</dbReference>
<dbReference type="RefSeq" id="WP_228353475.1">
    <property type="nucleotide sequence ID" value="NZ_JACEGA010000001.1"/>
</dbReference>
<dbReference type="Pfam" id="PF00015">
    <property type="entry name" value="MCPsignal"/>
    <property type="match status" value="1"/>
</dbReference>
<evidence type="ECO:0000313" key="11">
    <source>
        <dbReference type="EMBL" id="MBB2183857.1"/>
    </source>
</evidence>
<evidence type="ECO:0000256" key="5">
    <source>
        <dbReference type="ARBA" id="ARBA00022989"/>
    </source>
</evidence>
<evidence type="ECO:0000256" key="9">
    <source>
        <dbReference type="SAM" id="Phobius"/>
    </source>
</evidence>
<dbReference type="CDD" id="cd18774">
    <property type="entry name" value="PDC2_HK_sensor"/>
    <property type="match status" value="1"/>
</dbReference>
<feature type="transmembrane region" description="Helical" evidence="9">
    <location>
        <begin position="342"/>
        <end position="361"/>
    </location>
</feature>
<dbReference type="AlphaFoldDB" id="A0A839K3B5"/>
<sequence>MKKMGVGIKKLFSNLNFQKKGNDEANNKPKKGILKYFDIGKTTIRTKLIASFLVPIAFIIILGVVSYQVASNGIEKNYEKSTSDTINMAGEYIRFGLDAIEATSVQYVNDKTIANFYLGLYDINNQEYRNSYTYISSSALTKQVSDDFIENIFFISDEVKCISTDGNSYPSGLYKGFTETELGAKVKQSRLQSVWVGSNEYLDSNLTSTRYNPEYAIRLIKNLKSDAIVIIDISKSTIDDILKGLNFHESGYLALITPDGKEITTSEANDATENSENEAIFTNEEFYQNAVNSDKQNDSAYVNYHGKTYLFMYSKIGGTGSMLCALMPKTVINSQANNIKNITIIIVVIAIIVAIGIAIMISQGIDKTIKEIILKLKEAAKGDMTVTFSSKRKDEFHILIKEIQNTFSNMKALILRVNDLSTEVSNSAENVTSTSENFLKSTKDISSAMSEIEQGISQQAKDAEECLIQMDNLSKKIELVNDNTKEIGQIADKTRVSIKEGTIVTEELNNQTQSTIEIATDIINDIERLNQKSVSVSKIINVINEIANQTNLLSLNASIEAARAGEFGRGFAVVASEIRKLAEQSQDSVNDIKKIIESIQNDTKKAAETAKRAEDVLTLQTNAVKNTTASYQNINDSVEKLMVFLNYIAQNVENIEEARVSTLGAIENISAVLEEIAASTNTVNQTSVNQLSSVETLNNAAGLLNQNAEVLVQEVKKFKVE</sequence>
<dbReference type="GO" id="GO:0006935">
    <property type="term" value="P:chemotaxis"/>
    <property type="evidence" value="ECO:0007669"/>
    <property type="project" value="UniProtKB-KW"/>
</dbReference>
<dbReference type="Gene3D" id="1.10.287.950">
    <property type="entry name" value="Methyl-accepting chemotaxis protein"/>
    <property type="match status" value="1"/>
</dbReference>
<dbReference type="PANTHER" id="PTHR32089:SF112">
    <property type="entry name" value="LYSOZYME-LIKE PROTEIN-RELATED"/>
    <property type="match status" value="1"/>
</dbReference>
<dbReference type="SMART" id="SM00283">
    <property type="entry name" value="MA"/>
    <property type="match status" value="1"/>
</dbReference>
<evidence type="ECO:0000256" key="3">
    <source>
        <dbReference type="ARBA" id="ARBA00022500"/>
    </source>
</evidence>
<comment type="caution">
    <text evidence="11">The sequence shown here is derived from an EMBL/GenBank/DDBJ whole genome shotgun (WGS) entry which is preliminary data.</text>
</comment>
<dbReference type="GO" id="GO:0005886">
    <property type="term" value="C:plasma membrane"/>
    <property type="evidence" value="ECO:0007669"/>
    <property type="project" value="UniProtKB-SubCell"/>
</dbReference>
<keyword evidence="12" id="KW-1185">Reference proteome</keyword>
<keyword evidence="6 9" id="KW-0472">Membrane</keyword>
<evidence type="ECO:0000256" key="2">
    <source>
        <dbReference type="ARBA" id="ARBA00022475"/>
    </source>
</evidence>
<dbReference type="InterPro" id="IPR033479">
    <property type="entry name" value="dCache_1"/>
</dbReference>
<dbReference type="EMBL" id="JACEGA010000001">
    <property type="protein sequence ID" value="MBB2183857.1"/>
    <property type="molecule type" value="Genomic_DNA"/>
</dbReference>
<feature type="domain" description="Methyl-accepting transducer" evidence="10">
    <location>
        <begin position="434"/>
        <end position="684"/>
    </location>
</feature>
<evidence type="ECO:0000313" key="12">
    <source>
        <dbReference type="Proteomes" id="UP000574276"/>
    </source>
</evidence>
<organism evidence="11 12">
    <name type="scientific">Variimorphobacter saccharofermentans</name>
    <dbReference type="NCBI Taxonomy" id="2755051"/>
    <lineage>
        <taxon>Bacteria</taxon>
        <taxon>Bacillati</taxon>
        <taxon>Bacillota</taxon>
        <taxon>Clostridia</taxon>
        <taxon>Lachnospirales</taxon>
        <taxon>Lachnospiraceae</taxon>
        <taxon>Variimorphobacter</taxon>
    </lineage>
</organism>
<comment type="subcellular location">
    <subcellularLocation>
        <location evidence="1">Cell membrane</location>
        <topology evidence="1">Multi-pass membrane protein</topology>
    </subcellularLocation>
</comment>
<dbReference type="InterPro" id="IPR004089">
    <property type="entry name" value="MCPsignal_dom"/>
</dbReference>
<accession>A0A839K3B5</accession>
<dbReference type="GO" id="GO:0007165">
    <property type="term" value="P:signal transduction"/>
    <property type="evidence" value="ECO:0007669"/>
    <property type="project" value="UniProtKB-KW"/>
</dbReference>